<dbReference type="AlphaFoldDB" id="A0AAP7DGQ7"/>
<evidence type="ECO:0000313" key="3">
    <source>
        <dbReference type="Proteomes" id="UP000552038"/>
    </source>
</evidence>
<feature type="compositionally biased region" description="Polar residues" evidence="1">
    <location>
        <begin position="12"/>
        <end position="22"/>
    </location>
</feature>
<feature type="region of interest" description="Disordered" evidence="1">
    <location>
        <begin position="1"/>
        <end position="38"/>
    </location>
</feature>
<gene>
    <name evidence="2" type="ORF">HMI46_04140</name>
</gene>
<evidence type="ECO:0000256" key="1">
    <source>
        <dbReference type="SAM" id="MobiDB-lite"/>
    </source>
</evidence>
<evidence type="ECO:0000313" key="2">
    <source>
        <dbReference type="EMBL" id="NOJ69742.1"/>
    </source>
</evidence>
<proteinExistence type="predicted"/>
<dbReference type="RefSeq" id="WP_171415077.1">
    <property type="nucleotide sequence ID" value="NZ_JABFOR010000003.1"/>
</dbReference>
<sequence>MKKRSSAAKKSGTVQPQATISADDNAAPEITATGKGKEKESIFDHCQKHMHRFVRVQTHDGVVYQAIVESVDQNYISLAIPTCTHTEPVQANAINMPTGNLVPYMEMERSAYGYYPQPCPQPYPYPGTPYVKTSFIDPHFPGYCPDNYYPYGYGKRFGKVVLPLAGLADLSLLPFY</sequence>
<dbReference type="Proteomes" id="UP000552038">
    <property type="component" value="Unassembled WGS sequence"/>
</dbReference>
<dbReference type="EMBL" id="JABFOR010000003">
    <property type="protein sequence ID" value="NOJ69742.1"/>
    <property type="molecule type" value="Genomic_DNA"/>
</dbReference>
<accession>A0AAP7DGQ7</accession>
<organism evidence="2 3">
    <name type="scientific">Paenibacillus alvei</name>
    <name type="common">Bacillus alvei</name>
    <dbReference type="NCBI Taxonomy" id="44250"/>
    <lineage>
        <taxon>Bacteria</taxon>
        <taxon>Bacillati</taxon>
        <taxon>Bacillota</taxon>
        <taxon>Bacilli</taxon>
        <taxon>Bacillales</taxon>
        <taxon>Paenibacillaceae</taxon>
        <taxon>Paenibacillus</taxon>
    </lineage>
</organism>
<name>A0AAP7DGQ7_PAEAL</name>
<reference evidence="2 3" key="1">
    <citation type="submission" date="2020-05" db="EMBL/GenBank/DDBJ databases">
        <title>Whole genome sequencing and identification of novel metabolites from Paenibacillus alvei strain JR949.</title>
        <authorList>
            <person name="Rajendhran J."/>
            <person name="Sree Pranav P."/>
            <person name="Mahalakshmi B."/>
            <person name="Karthikeyan R."/>
        </authorList>
    </citation>
    <scope>NUCLEOTIDE SEQUENCE [LARGE SCALE GENOMIC DNA]</scope>
    <source>
        <strain evidence="2 3">JR949</strain>
    </source>
</reference>
<comment type="caution">
    <text evidence="2">The sequence shown here is derived from an EMBL/GenBank/DDBJ whole genome shotgun (WGS) entry which is preliminary data.</text>
</comment>
<protein>
    <submittedName>
        <fullName evidence="2">Uncharacterized protein</fullName>
    </submittedName>
</protein>